<dbReference type="AlphaFoldDB" id="A0A0C3JMV7"/>
<reference evidence="4" key="2">
    <citation type="submission" date="2015-01" db="EMBL/GenBank/DDBJ databases">
        <title>Evolutionary Origins and Diversification of the Mycorrhizal Mutualists.</title>
        <authorList>
            <consortium name="DOE Joint Genome Institute"/>
            <consortium name="Mycorrhizal Genomics Consortium"/>
            <person name="Kohler A."/>
            <person name="Kuo A."/>
            <person name="Nagy L.G."/>
            <person name="Floudas D."/>
            <person name="Copeland A."/>
            <person name="Barry K.W."/>
            <person name="Cichocki N."/>
            <person name="Veneault-Fourrey C."/>
            <person name="LaButti K."/>
            <person name="Lindquist E.A."/>
            <person name="Lipzen A."/>
            <person name="Lundell T."/>
            <person name="Morin E."/>
            <person name="Murat C."/>
            <person name="Riley R."/>
            <person name="Ohm R."/>
            <person name="Sun H."/>
            <person name="Tunlid A."/>
            <person name="Henrissat B."/>
            <person name="Grigoriev I.V."/>
            <person name="Hibbett D.S."/>
            <person name="Martin F."/>
        </authorList>
    </citation>
    <scope>NUCLEOTIDE SEQUENCE [LARGE SCALE GENOMIC DNA]</scope>
    <source>
        <strain evidence="4">Marx 270</strain>
    </source>
</reference>
<proteinExistence type="predicted"/>
<dbReference type="EMBL" id="KN831952">
    <property type="protein sequence ID" value="KIO10543.1"/>
    <property type="molecule type" value="Genomic_DNA"/>
</dbReference>
<organism evidence="3 4">
    <name type="scientific">Pisolithus tinctorius Marx 270</name>
    <dbReference type="NCBI Taxonomy" id="870435"/>
    <lineage>
        <taxon>Eukaryota</taxon>
        <taxon>Fungi</taxon>
        <taxon>Dikarya</taxon>
        <taxon>Basidiomycota</taxon>
        <taxon>Agaricomycotina</taxon>
        <taxon>Agaricomycetes</taxon>
        <taxon>Agaricomycetidae</taxon>
        <taxon>Boletales</taxon>
        <taxon>Sclerodermatineae</taxon>
        <taxon>Pisolithaceae</taxon>
        <taxon>Pisolithus</taxon>
    </lineage>
</organism>
<feature type="region of interest" description="Disordered" evidence="1">
    <location>
        <begin position="61"/>
        <end position="80"/>
    </location>
</feature>
<name>A0A0C3JMV7_PISTI</name>
<keyword evidence="4" id="KW-1185">Reference proteome</keyword>
<dbReference type="OrthoDB" id="2630739at2759"/>
<protein>
    <submittedName>
        <fullName evidence="3">Uncharacterized protein</fullName>
    </submittedName>
</protein>
<dbReference type="Proteomes" id="UP000054217">
    <property type="component" value="Unassembled WGS sequence"/>
</dbReference>
<sequence>MLPRVNLIVSYFFLLASLNLFAAASPLPATVPYTEGIQLFKDVIARGEDIVVTEGAADVDNDPVKRGPEAAPDPLPGEETDVDERFCRFGCL</sequence>
<feature type="signal peptide" evidence="2">
    <location>
        <begin position="1"/>
        <end position="24"/>
    </location>
</feature>
<evidence type="ECO:0000313" key="3">
    <source>
        <dbReference type="EMBL" id="KIO10543.1"/>
    </source>
</evidence>
<gene>
    <name evidence="3" type="ORF">M404DRAFT_995749</name>
</gene>
<feature type="chain" id="PRO_5002179247" evidence="2">
    <location>
        <begin position="25"/>
        <end position="92"/>
    </location>
</feature>
<accession>A0A0C3JMV7</accession>
<evidence type="ECO:0000256" key="1">
    <source>
        <dbReference type="SAM" id="MobiDB-lite"/>
    </source>
</evidence>
<keyword evidence="2" id="KW-0732">Signal</keyword>
<dbReference type="HOGENOM" id="CLU_2414205_0_0_1"/>
<evidence type="ECO:0000256" key="2">
    <source>
        <dbReference type="SAM" id="SignalP"/>
    </source>
</evidence>
<evidence type="ECO:0000313" key="4">
    <source>
        <dbReference type="Proteomes" id="UP000054217"/>
    </source>
</evidence>
<reference evidence="3 4" key="1">
    <citation type="submission" date="2014-04" db="EMBL/GenBank/DDBJ databases">
        <authorList>
            <consortium name="DOE Joint Genome Institute"/>
            <person name="Kuo A."/>
            <person name="Kohler A."/>
            <person name="Costa M.D."/>
            <person name="Nagy L.G."/>
            <person name="Floudas D."/>
            <person name="Copeland A."/>
            <person name="Barry K.W."/>
            <person name="Cichocki N."/>
            <person name="Veneault-Fourrey C."/>
            <person name="LaButti K."/>
            <person name="Lindquist E.A."/>
            <person name="Lipzen A."/>
            <person name="Lundell T."/>
            <person name="Morin E."/>
            <person name="Murat C."/>
            <person name="Sun H."/>
            <person name="Tunlid A."/>
            <person name="Henrissat B."/>
            <person name="Grigoriev I.V."/>
            <person name="Hibbett D.S."/>
            <person name="Martin F."/>
            <person name="Nordberg H.P."/>
            <person name="Cantor M.N."/>
            <person name="Hua S.X."/>
        </authorList>
    </citation>
    <scope>NUCLEOTIDE SEQUENCE [LARGE SCALE GENOMIC DNA]</scope>
    <source>
        <strain evidence="3 4">Marx 270</strain>
    </source>
</reference>
<dbReference type="InParanoid" id="A0A0C3JMV7"/>